<name>A0AAQ3TH04_PASNO</name>
<dbReference type="InterPro" id="IPR023395">
    <property type="entry name" value="MCP_dom_sf"/>
</dbReference>
<evidence type="ECO:0000256" key="2">
    <source>
        <dbReference type="ARBA" id="ARBA00006375"/>
    </source>
</evidence>
<evidence type="ECO:0000313" key="9">
    <source>
        <dbReference type="EMBL" id="WVZ73814.1"/>
    </source>
</evidence>
<keyword evidence="3" id="KW-0813">Transport</keyword>
<feature type="compositionally biased region" description="Basic and acidic residues" evidence="8">
    <location>
        <begin position="1"/>
        <end position="12"/>
    </location>
</feature>
<feature type="region of interest" description="Disordered" evidence="8">
    <location>
        <begin position="1"/>
        <end position="52"/>
    </location>
</feature>
<dbReference type="SUPFAM" id="SSF103506">
    <property type="entry name" value="Mitochondrial carrier"/>
    <property type="match status" value="1"/>
</dbReference>
<keyword evidence="7" id="KW-0472">Membrane</keyword>
<protein>
    <recommendedName>
        <fullName evidence="11">ADP,ATP carrier protein</fullName>
    </recommendedName>
</protein>
<gene>
    <name evidence="9" type="ORF">U9M48_022079</name>
</gene>
<dbReference type="Gene3D" id="1.50.40.10">
    <property type="entry name" value="Mitochondrial carrier domain"/>
    <property type="match status" value="1"/>
</dbReference>
<dbReference type="EMBL" id="CP144749">
    <property type="protein sequence ID" value="WVZ73814.1"/>
    <property type="molecule type" value="Genomic_DNA"/>
</dbReference>
<sequence length="146" mass="15474">KREQRCEEEVHTDALAAEMQGEPGSVGRRAGSVPPEEGVAARGPAGMQDERRGFGAAALEEETRGKPDFGSSPKRNKQKTLLIVFSYNLFISEGSIAGGTAGVVVETALYPIDNIKTRLQAARGGSRIEWKGLYSGMAGNLAGVLL</sequence>
<reference evidence="9 10" key="1">
    <citation type="submission" date="2024-02" db="EMBL/GenBank/DDBJ databases">
        <title>High-quality chromosome-scale genome assembly of Pensacola bahiagrass (Paspalum notatum Flugge var. saurae).</title>
        <authorList>
            <person name="Vega J.M."/>
            <person name="Podio M."/>
            <person name="Orjuela J."/>
            <person name="Siena L.A."/>
            <person name="Pessino S.C."/>
            <person name="Combes M.C."/>
            <person name="Mariac C."/>
            <person name="Albertini E."/>
            <person name="Pupilli F."/>
            <person name="Ortiz J.P.A."/>
            <person name="Leblanc O."/>
        </authorList>
    </citation>
    <scope>NUCLEOTIDE SEQUENCE [LARGE SCALE GENOMIC DNA]</scope>
    <source>
        <strain evidence="9">R1</strain>
        <tissue evidence="9">Leaf</tissue>
    </source>
</reference>
<keyword evidence="10" id="KW-1185">Reference proteome</keyword>
<evidence type="ECO:0000256" key="8">
    <source>
        <dbReference type="SAM" id="MobiDB-lite"/>
    </source>
</evidence>
<feature type="non-terminal residue" evidence="9">
    <location>
        <position position="1"/>
    </location>
</feature>
<evidence type="ECO:0000256" key="5">
    <source>
        <dbReference type="ARBA" id="ARBA00022737"/>
    </source>
</evidence>
<dbReference type="AlphaFoldDB" id="A0AAQ3TH04"/>
<dbReference type="Proteomes" id="UP001341281">
    <property type="component" value="Chromosome 05"/>
</dbReference>
<evidence type="ECO:0008006" key="11">
    <source>
        <dbReference type="Google" id="ProtNLM"/>
    </source>
</evidence>
<comment type="similarity">
    <text evidence="2">Belongs to the mitochondrial carrier (TC 2.A.29) family.</text>
</comment>
<evidence type="ECO:0000256" key="6">
    <source>
        <dbReference type="ARBA" id="ARBA00022989"/>
    </source>
</evidence>
<keyword evidence="6" id="KW-1133">Transmembrane helix</keyword>
<evidence type="ECO:0000313" key="10">
    <source>
        <dbReference type="Proteomes" id="UP001341281"/>
    </source>
</evidence>
<dbReference type="GO" id="GO:0016020">
    <property type="term" value="C:membrane"/>
    <property type="evidence" value="ECO:0007669"/>
    <property type="project" value="UniProtKB-SubCell"/>
</dbReference>
<evidence type="ECO:0000256" key="1">
    <source>
        <dbReference type="ARBA" id="ARBA00004141"/>
    </source>
</evidence>
<dbReference type="InterPro" id="IPR018108">
    <property type="entry name" value="MCP_transmembrane"/>
</dbReference>
<dbReference type="PANTHER" id="PTHR45667">
    <property type="entry name" value="S-ADENOSYLMETHIONINE MITOCHONDRIAL CARRIER PROTEIN"/>
    <property type="match status" value="1"/>
</dbReference>
<dbReference type="Pfam" id="PF00153">
    <property type="entry name" value="Mito_carr"/>
    <property type="match status" value="1"/>
</dbReference>
<keyword evidence="5" id="KW-0677">Repeat</keyword>
<keyword evidence="4" id="KW-0812">Transmembrane</keyword>
<evidence type="ECO:0000256" key="3">
    <source>
        <dbReference type="ARBA" id="ARBA00022448"/>
    </source>
</evidence>
<comment type="subcellular location">
    <subcellularLocation>
        <location evidence="1">Membrane</location>
        <topology evidence="1">Multi-pass membrane protein</topology>
    </subcellularLocation>
</comment>
<evidence type="ECO:0000256" key="7">
    <source>
        <dbReference type="ARBA" id="ARBA00023136"/>
    </source>
</evidence>
<organism evidence="9 10">
    <name type="scientific">Paspalum notatum var. saurae</name>
    <dbReference type="NCBI Taxonomy" id="547442"/>
    <lineage>
        <taxon>Eukaryota</taxon>
        <taxon>Viridiplantae</taxon>
        <taxon>Streptophyta</taxon>
        <taxon>Embryophyta</taxon>
        <taxon>Tracheophyta</taxon>
        <taxon>Spermatophyta</taxon>
        <taxon>Magnoliopsida</taxon>
        <taxon>Liliopsida</taxon>
        <taxon>Poales</taxon>
        <taxon>Poaceae</taxon>
        <taxon>PACMAD clade</taxon>
        <taxon>Panicoideae</taxon>
        <taxon>Andropogonodae</taxon>
        <taxon>Paspaleae</taxon>
        <taxon>Paspalinae</taxon>
        <taxon>Paspalum</taxon>
    </lineage>
</organism>
<accession>A0AAQ3TH04</accession>
<proteinExistence type="inferred from homology"/>
<evidence type="ECO:0000256" key="4">
    <source>
        <dbReference type="ARBA" id="ARBA00022692"/>
    </source>
</evidence>